<feature type="compositionally biased region" description="Polar residues" evidence="1">
    <location>
        <begin position="200"/>
        <end position="217"/>
    </location>
</feature>
<sequence length="217" mass="24956">MKIMEEMVHMIPKNRQKMRQSAADGRPLGQLKEREEGFGGYTGVPRDDTLLRSLGQEKGLSLTEEEQRKANTKNKHLELEEQITKREAEQNWEAEDVQKMREKGLHVEKECSFEQEVSVGNLDQMSRLQIKEEHNSFDKDSRLDQYQNEPLSYSKPSDYYSEHFSGQGSTSYPCRSSVSWREPSIGAPGPRFSQPHVKTISRNLPSGSVNTGKYQLF</sequence>
<evidence type="ECO:0000256" key="1">
    <source>
        <dbReference type="SAM" id="MobiDB-lite"/>
    </source>
</evidence>
<feature type="compositionally biased region" description="Polar residues" evidence="1">
    <location>
        <begin position="164"/>
        <end position="179"/>
    </location>
</feature>
<proteinExistence type="evidence at transcript level"/>
<feature type="compositionally biased region" description="Polar residues" evidence="1">
    <location>
        <begin position="144"/>
        <end position="155"/>
    </location>
</feature>
<name>D5A844_PICSI</name>
<feature type="compositionally biased region" description="Basic and acidic residues" evidence="1">
    <location>
        <begin position="65"/>
        <end position="76"/>
    </location>
</feature>
<dbReference type="AlphaFoldDB" id="D5A844"/>
<accession>D5A844</accession>
<feature type="region of interest" description="Disordered" evidence="1">
    <location>
        <begin position="134"/>
        <end position="217"/>
    </location>
</feature>
<protein>
    <submittedName>
        <fullName evidence="2">Uncharacterized protein</fullName>
    </submittedName>
</protein>
<dbReference type="EMBL" id="BT122325">
    <property type="protein sequence ID" value="ADE75713.1"/>
    <property type="molecule type" value="mRNA"/>
</dbReference>
<feature type="region of interest" description="Disordered" evidence="1">
    <location>
        <begin position="12"/>
        <end position="76"/>
    </location>
</feature>
<organism evidence="2">
    <name type="scientific">Picea sitchensis</name>
    <name type="common">Sitka spruce</name>
    <name type="synonym">Pinus sitchensis</name>
    <dbReference type="NCBI Taxonomy" id="3332"/>
    <lineage>
        <taxon>Eukaryota</taxon>
        <taxon>Viridiplantae</taxon>
        <taxon>Streptophyta</taxon>
        <taxon>Embryophyta</taxon>
        <taxon>Tracheophyta</taxon>
        <taxon>Spermatophyta</taxon>
        <taxon>Pinopsida</taxon>
        <taxon>Pinidae</taxon>
        <taxon>Conifers I</taxon>
        <taxon>Pinales</taxon>
        <taxon>Pinaceae</taxon>
        <taxon>Picea</taxon>
    </lineage>
</organism>
<reference evidence="2" key="1">
    <citation type="submission" date="2010-04" db="EMBL/GenBank/DDBJ databases">
        <authorList>
            <person name="Reid K.E."/>
            <person name="Liao N."/>
            <person name="Chan S."/>
            <person name="Docking R."/>
            <person name="Taylor G."/>
            <person name="Moore R."/>
            <person name="Mayo M."/>
            <person name="Munro S."/>
            <person name="King J."/>
            <person name="Yanchuk A."/>
            <person name="Holt R."/>
            <person name="Jones S."/>
            <person name="Marra M."/>
            <person name="Ritland C.E."/>
            <person name="Ritland K."/>
            <person name="Bohlmann J."/>
        </authorList>
    </citation>
    <scope>NUCLEOTIDE SEQUENCE</scope>
    <source>
        <tissue evidence="2">Buds collected with no treatment. Collection October 2007</tissue>
    </source>
</reference>
<evidence type="ECO:0000313" key="2">
    <source>
        <dbReference type="EMBL" id="ADE75713.1"/>
    </source>
</evidence>
<feature type="compositionally biased region" description="Basic and acidic residues" evidence="1">
    <location>
        <begin position="134"/>
        <end position="143"/>
    </location>
</feature>